<dbReference type="InterPro" id="IPR050278">
    <property type="entry name" value="Serine_Prot_S9B/DPPIV"/>
</dbReference>
<evidence type="ECO:0000313" key="9">
    <source>
        <dbReference type="Proteomes" id="UP000730481"/>
    </source>
</evidence>
<reference evidence="8" key="1">
    <citation type="journal article" date="2017" name="Mycologia">
        <title>Fusarium algeriense, sp. nov., a novel toxigenic crown rot pathogen of durum wheat from Algeria is nested in the Fusarium burgessii species complex.</title>
        <authorList>
            <person name="Laraba I."/>
            <person name="Keddad A."/>
            <person name="Boureghda H."/>
            <person name="Abdallah N."/>
            <person name="Vaughan M.M."/>
            <person name="Proctor R.H."/>
            <person name="Busman M."/>
            <person name="O'Donnell K."/>
        </authorList>
    </citation>
    <scope>NUCLEOTIDE SEQUENCE</scope>
    <source>
        <strain evidence="8">NRRL 25174</strain>
    </source>
</reference>
<evidence type="ECO:0000256" key="3">
    <source>
        <dbReference type="ARBA" id="ARBA00022670"/>
    </source>
</evidence>
<keyword evidence="5" id="KW-0378">Hydrolase</keyword>
<protein>
    <submittedName>
        <fullName evidence="8">Dipeptidyl-peptidase 4</fullName>
    </submittedName>
</protein>
<dbReference type="Gene3D" id="2.140.10.30">
    <property type="entry name" value="Dipeptidylpeptidase IV, N-terminal domain"/>
    <property type="match status" value="1"/>
</dbReference>
<organism evidence="8 9">
    <name type="scientific">Fusarium beomiforme</name>
    <dbReference type="NCBI Taxonomy" id="44412"/>
    <lineage>
        <taxon>Eukaryota</taxon>
        <taxon>Fungi</taxon>
        <taxon>Dikarya</taxon>
        <taxon>Ascomycota</taxon>
        <taxon>Pezizomycotina</taxon>
        <taxon>Sordariomycetes</taxon>
        <taxon>Hypocreomycetidae</taxon>
        <taxon>Hypocreales</taxon>
        <taxon>Nectriaceae</taxon>
        <taxon>Fusarium</taxon>
        <taxon>Fusarium burgessii species complex</taxon>
    </lineage>
</organism>
<evidence type="ECO:0000256" key="2">
    <source>
        <dbReference type="ARBA" id="ARBA00022525"/>
    </source>
</evidence>
<dbReference type="Pfam" id="PF00930">
    <property type="entry name" value="DPPIV_N"/>
    <property type="match status" value="1"/>
</dbReference>
<dbReference type="PANTHER" id="PTHR11731:SF162">
    <property type="entry name" value="DIPEPTIDYL PEPTIDASE 4-RELATED"/>
    <property type="match status" value="1"/>
</dbReference>
<dbReference type="PANTHER" id="PTHR11731">
    <property type="entry name" value="PROTEASE FAMILY S9B,C DIPEPTIDYL-PEPTIDASE IV-RELATED"/>
    <property type="match status" value="1"/>
</dbReference>
<evidence type="ECO:0000256" key="5">
    <source>
        <dbReference type="ARBA" id="ARBA00022801"/>
    </source>
</evidence>
<dbReference type="Proteomes" id="UP000730481">
    <property type="component" value="Unassembled WGS sequence"/>
</dbReference>
<dbReference type="GO" id="GO:0005576">
    <property type="term" value="C:extracellular region"/>
    <property type="evidence" value="ECO:0007669"/>
    <property type="project" value="UniProtKB-SubCell"/>
</dbReference>
<dbReference type="SUPFAM" id="SSF82171">
    <property type="entry name" value="DPP6 N-terminal domain-like"/>
    <property type="match status" value="1"/>
</dbReference>
<comment type="subcellular location">
    <subcellularLocation>
        <location evidence="1">Secreted</location>
    </subcellularLocation>
</comment>
<feature type="chain" id="PRO_5040444256" evidence="6">
    <location>
        <begin position="19"/>
        <end position="261"/>
    </location>
</feature>
<keyword evidence="2" id="KW-0964">Secreted</keyword>
<dbReference type="OrthoDB" id="16520at2759"/>
<proteinExistence type="predicted"/>
<comment type="caution">
    <text evidence="8">The sequence shown here is derived from an EMBL/GenBank/DDBJ whole genome shotgun (WGS) entry which is preliminary data.</text>
</comment>
<evidence type="ECO:0000313" key="8">
    <source>
        <dbReference type="EMBL" id="KAF4333083.1"/>
    </source>
</evidence>
<feature type="domain" description="Dipeptidylpeptidase IV N-terminal" evidence="7">
    <location>
        <begin position="86"/>
        <end position="250"/>
    </location>
</feature>
<keyword evidence="3" id="KW-0645">Protease</keyword>
<dbReference type="InterPro" id="IPR002469">
    <property type="entry name" value="Peptidase_S9B_N"/>
</dbReference>
<evidence type="ECO:0000256" key="4">
    <source>
        <dbReference type="ARBA" id="ARBA00022729"/>
    </source>
</evidence>
<evidence type="ECO:0000256" key="1">
    <source>
        <dbReference type="ARBA" id="ARBA00004613"/>
    </source>
</evidence>
<gene>
    <name evidence="8" type="ORF">FBEOM_13102</name>
</gene>
<reference evidence="8" key="2">
    <citation type="submission" date="2020-02" db="EMBL/GenBank/DDBJ databases">
        <title>Identification and distribution of gene clusters putatively required for synthesis of sphingolipid metabolism inhibitors in phylogenetically diverse species of the filamentous fungus Fusarium.</title>
        <authorList>
            <person name="Kim H.-S."/>
            <person name="Busman M."/>
            <person name="Brown D.W."/>
            <person name="Divon H."/>
            <person name="Uhlig S."/>
            <person name="Proctor R.H."/>
        </authorList>
    </citation>
    <scope>NUCLEOTIDE SEQUENCE</scope>
    <source>
        <strain evidence="8">NRRL 25174</strain>
    </source>
</reference>
<dbReference type="AlphaFoldDB" id="A0A9P5A7M3"/>
<accession>A0A9P5A7M3</accession>
<keyword evidence="4 6" id="KW-0732">Signal</keyword>
<evidence type="ECO:0000256" key="6">
    <source>
        <dbReference type="SAM" id="SignalP"/>
    </source>
</evidence>
<dbReference type="GO" id="GO:0008239">
    <property type="term" value="F:dipeptidyl-peptidase activity"/>
    <property type="evidence" value="ECO:0007669"/>
    <property type="project" value="TreeGrafter"/>
</dbReference>
<dbReference type="GO" id="GO:0005886">
    <property type="term" value="C:plasma membrane"/>
    <property type="evidence" value="ECO:0007669"/>
    <property type="project" value="TreeGrafter"/>
</dbReference>
<keyword evidence="9" id="KW-1185">Reference proteome</keyword>
<name>A0A9P5A7M3_9HYPO</name>
<dbReference type="EMBL" id="PVQB02000903">
    <property type="protein sequence ID" value="KAF4333083.1"/>
    <property type="molecule type" value="Genomic_DNA"/>
</dbReference>
<feature type="signal peptide" evidence="6">
    <location>
        <begin position="1"/>
        <end position="18"/>
    </location>
</feature>
<sequence>MVVKLLTTLLALAPLGLAIDPPRQPHQPVGEGDRLLTFNETSPSAKLRPTTMSVEWSSAGQDGNYIVLSDNGDLVLEDIISEKTTNDAKRVLVASNYTKQYRYSYFADYFILDVESGESEPLMKDQVGDIQYAQFAPSREAVAFMRGNNLFIRDADGEVEQITSDRGPDMFHGVPNWVYEEIYGGRSALWWSPDAKFLAFLSFNETSVGTFTIPYYIDNQKLAPTYPRELDLRYPKVGSKNPTVELNILDGGKAIQLTSGK</sequence>
<evidence type="ECO:0000259" key="7">
    <source>
        <dbReference type="Pfam" id="PF00930"/>
    </source>
</evidence>
<dbReference type="GO" id="GO:0006508">
    <property type="term" value="P:proteolysis"/>
    <property type="evidence" value="ECO:0007669"/>
    <property type="project" value="UniProtKB-KW"/>
</dbReference>